<proteinExistence type="predicted"/>
<evidence type="ECO:0000256" key="6">
    <source>
        <dbReference type="SAM" id="Phobius"/>
    </source>
</evidence>
<dbReference type="EMBL" id="JAMGBE010000004">
    <property type="protein sequence ID" value="MCL6730954.1"/>
    <property type="molecule type" value="Genomic_DNA"/>
</dbReference>
<dbReference type="InterPro" id="IPR050833">
    <property type="entry name" value="Poly_Biosynth_Transport"/>
</dbReference>
<keyword evidence="4 6" id="KW-1133">Transmembrane helix</keyword>
<dbReference type="RefSeq" id="WP_249832441.1">
    <property type="nucleotide sequence ID" value="NZ_JAMGBE010000004.1"/>
</dbReference>
<feature type="transmembrane region" description="Helical" evidence="6">
    <location>
        <begin position="333"/>
        <end position="364"/>
    </location>
</feature>
<evidence type="ECO:0000256" key="3">
    <source>
        <dbReference type="ARBA" id="ARBA00022692"/>
    </source>
</evidence>
<dbReference type="PANTHER" id="PTHR30250">
    <property type="entry name" value="PST FAMILY PREDICTED COLANIC ACID TRANSPORTER"/>
    <property type="match status" value="1"/>
</dbReference>
<feature type="transmembrane region" description="Helical" evidence="6">
    <location>
        <begin position="161"/>
        <end position="178"/>
    </location>
</feature>
<organism evidence="7 8">
    <name type="scientific">Sphingomonas hankyongi</name>
    <dbReference type="NCBI Taxonomy" id="2908209"/>
    <lineage>
        <taxon>Bacteria</taxon>
        <taxon>Pseudomonadati</taxon>
        <taxon>Pseudomonadota</taxon>
        <taxon>Alphaproteobacteria</taxon>
        <taxon>Sphingomonadales</taxon>
        <taxon>Sphingomonadaceae</taxon>
        <taxon>Sphingomonas</taxon>
    </lineage>
</organism>
<evidence type="ECO:0000256" key="4">
    <source>
        <dbReference type="ARBA" id="ARBA00022989"/>
    </source>
</evidence>
<feature type="transmembrane region" description="Helical" evidence="6">
    <location>
        <begin position="128"/>
        <end position="149"/>
    </location>
</feature>
<keyword evidence="8" id="KW-1185">Reference proteome</keyword>
<feature type="transmembrane region" description="Helical" evidence="6">
    <location>
        <begin position="184"/>
        <end position="204"/>
    </location>
</feature>
<reference evidence="7" key="1">
    <citation type="submission" date="2022-05" db="EMBL/GenBank/DDBJ databases">
        <authorList>
            <person name="Jo J.-H."/>
            <person name="Im W.-T."/>
        </authorList>
    </citation>
    <scope>NUCLEOTIDE SEQUENCE</scope>
    <source>
        <strain evidence="7">SE220</strain>
    </source>
</reference>
<feature type="transmembrane region" description="Helical" evidence="6">
    <location>
        <begin position="371"/>
        <end position="394"/>
    </location>
</feature>
<evidence type="ECO:0000313" key="7">
    <source>
        <dbReference type="EMBL" id="MCL6730954.1"/>
    </source>
</evidence>
<gene>
    <name evidence="7" type="ORF">LZ538_12980</name>
</gene>
<evidence type="ECO:0000256" key="2">
    <source>
        <dbReference type="ARBA" id="ARBA00022475"/>
    </source>
</evidence>
<name>A0ABT0S5N7_9SPHN</name>
<dbReference type="Proteomes" id="UP001165342">
    <property type="component" value="Unassembled WGS sequence"/>
</dbReference>
<feature type="transmembrane region" description="Helical" evidence="6">
    <location>
        <begin position="93"/>
        <end position="116"/>
    </location>
</feature>
<feature type="transmembrane region" description="Helical" evidence="6">
    <location>
        <begin position="55"/>
        <end position="73"/>
    </location>
</feature>
<sequence length="516" mass="55043">MSTKAGEQPAPTADLAALARGGRINFLGFCVRLAARLPFLFIAGRIYGAAELGRFAYAILIVEFAAQLATLGLKRGLAQQLAHTEKPHACIAFDALIVAGIGSAIAMSILMLFPQAMYPNSEIKGLDWLLPVTIIALAWSDIMLAALAYRHDVTSTVRARAVVEPVIISAGALAWSFISLRDGLIISYVLSMIGALVASAIPFLRSYGLPHDWRPDPATLWRMARRNVPVAAADAVEWGSRRIDIAVLGLFFAPKVVGIYYVAQNVASLPAKLKTSFDPILGPVIARNIAAGDKGAVAKQVRQVGFWVIAAQLGVALALAIPGEAVMGLVGPAFVAGTAALCFLLFAEVVAAMAAVSEAALIYVARHRNMLISIIMLAVEAGLAVALILVMRGMKLPEMWQATGPAIGLLLALFFAAVVKSRLLCGMLGARVNGWRWPLIWAAAAGGFVGWLSTFLPEWAELLFGIPAILLAFGAVLWTKGFKAEDRELFRMRKADIEELQEIEVPAPGTTGDVAR</sequence>
<keyword evidence="3 6" id="KW-0812">Transmembrane</keyword>
<accession>A0ABT0S5N7</accession>
<comment type="caution">
    <text evidence="7">The sequence shown here is derived from an EMBL/GenBank/DDBJ whole genome shotgun (WGS) entry which is preliminary data.</text>
</comment>
<evidence type="ECO:0000313" key="8">
    <source>
        <dbReference type="Proteomes" id="UP001165342"/>
    </source>
</evidence>
<keyword evidence="5 6" id="KW-0472">Membrane</keyword>
<protein>
    <submittedName>
        <fullName evidence="7">Oligosaccharide flippase family protein</fullName>
    </submittedName>
</protein>
<dbReference type="PANTHER" id="PTHR30250:SF11">
    <property type="entry name" value="O-ANTIGEN TRANSPORTER-RELATED"/>
    <property type="match status" value="1"/>
</dbReference>
<feature type="transmembrane region" description="Helical" evidence="6">
    <location>
        <begin position="437"/>
        <end position="456"/>
    </location>
</feature>
<dbReference type="Pfam" id="PF13440">
    <property type="entry name" value="Polysacc_synt_3"/>
    <property type="match status" value="1"/>
</dbReference>
<feature type="transmembrane region" description="Helical" evidence="6">
    <location>
        <begin position="304"/>
        <end position="321"/>
    </location>
</feature>
<comment type="subcellular location">
    <subcellularLocation>
        <location evidence="1">Cell membrane</location>
        <topology evidence="1">Multi-pass membrane protein</topology>
    </subcellularLocation>
</comment>
<evidence type="ECO:0000256" key="1">
    <source>
        <dbReference type="ARBA" id="ARBA00004651"/>
    </source>
</evidence>
<evidence type="ECO:0000256" key="5">
    <source>
        <dbReference type="ARBA" id="ARBA00023136"/>
    </source>
</evidence>
<feature type="transmembrane region" description="Helical" evidence="6">
    <location>
        <begin position="24"/>
        <end position="43"/>
    </location>
</feature>
<keyword evidence="2" id="KW-1003">Cell membrane</keyword>
<feature type="transmembrane region" description="Helical" evidence="6">
    <location>
        <begin position="462"/>
        <end position="482"/>
    </location>
</feature>
<feature type="transmembrane region" description="Helical" evidence="6">
    <location>
        <begin position="406"/>
        <end position="425"/>
    </location>
</feature>